<evidence type="ECO:0000313" key="2">
    <source>
        <dbReference type="Proteomes" id="UP000316426"/>
    </source>
</evidence>
<keyword evidence="2" id="KW-1185">Reference proteome</keyword>
<dbReference type="AlphaFoldDB" id="A0A518KD61"/>
<organism evidence="1 2">
    <name type="scientific">Botrimarina mediterranea</name>
    <dbReference type="NCBI Taxonomy" id="2528022"/>
    <lineage>
        <taxon>Bacteria</taxon>
        <taxon>Pseudomonadati</taxon>
        <taxon>Planctomycetota</taxon>
        <taxon>Planctomycetia</taxon>
        <taxon>Pirellulales</taxon>
        <taxon>Lacipirellulaceae</taxon>
        <taxon>Botrimarina</taxon>
    </lineage>
</organism>
<reference evidence="1 2" key="1">
    <citation type="submission" date="2019-02" db="EMBL/GenBank/DDBJ databases">
        <title>Deep-cultivation of Planctomycetes and their phenomic and genomic characterization uncovers novel biology.</title>
        <authorList>
            <person name="Wiegand S."/>
            <person name="Jogler M."/>
            <person name="Boedeker C."/>
            <person name="Pinto D."/>
            <person name="Vollmers J."/>
            <person name="Rivas-Marin E."/>
            <person name="Kohn T."/>
            <person name="Peeters S.H."/>
            <person name="Heuer A."/>
            <person name="Rast P."/>
            <person name="Oberbeckmann S."/>
            <person name="Bunk B."/>
            <person name="Jeske O."/>
            <person name="Meyerdierks A."/>
            <person name="Storesund J.E."/>
            <person name="Kallscheuer N."/>
            <person name="Luecker S."/>
            <person name="Lage O.M."/>
            <person name="Pohl T."/>
            <person name="Merkel B.J."/>
            <person name="Hornburger P."/>
            <person name="Mueller R.-W."/>
            <person name="Bruemmer F."/>
            <person name="Labrenz M."/>
            <person name="Spormann A.M."/>
            <person name="Op den Camp H."/>
            <person name="Overmann J."/>
            <person name="Amann R."/>
            <person name="Jetten M.S.M."/>
            <person name="Mascher T."/>
            <person name="Medema M.H."/>
            <person name="Devos D.P."/>
            <person name="Kaster A.-K."/>
            <person name="Ovreas L."/>
            <person name="Rohde M."/>
            <person name="Galperin M.Y."/>
            <person name="Jogler C."/>
        </authorList>
    </citation>
    <scope>NUCLEOTIDE SEQUENCE [LARGE SCALE GENOMIC DNA]</scope>
    <source>
        <strain evidence="1 2">Spa11</strain>
    </source>
</reference>
<accession>A0A518KD61</accession>
<gene>
    <name evidence="1" type="ORF">Spa11_39200</name>
</gene>
<dbReference type="Proteomes" id="UP000316426">
    <property type="component" value="Chromosome"/>
</dbReference>
<evidence type="ECO:0000313" key="1">
    <source>
        <dbReference type="EMBL" id="QDV75699.1"/>
    </source>
</evidence>
<dbReference type="EMBL" id="CP036349">
    <property type="protein sequence ID" value="QDV75699.1"/>
    <property type="molecule type" value="Genomic_DNA"/>
</dbReference>
<proteinExistence type="predicted"/>
<sequence>MTMYPSATPTSMQMLVTLLDSWGVALRVVNGDLQLRDPEKRLTTADRAMVRAYAADLVRLLSDPPVDAHYQSTAARYPTECRSCGADLKGDSVAYRTDHQGELLERCVSCGETWLWGEPSPSDAQGDLVTKPRESRL</sequence>
<name>A0A518KD61_9BACT</name>
<dbReference type="KEGG" id="bmei:Spa11_39200"/>
<protein>
    <submittedName>
        <fullName evidence="1">Uncharacterized protein</fullName>
    </submittedName>
</protein>